<name>A0A178XY91_9HYPH</name>
<dbReference type="InterPro" id="IPR041881">
    <property type="entry name" value="PqqD_sf"/>
</dbReference>
<keyword evidence="2" id="KW-1185">Reference proteome</keyword>
<evidence type="ECO:0000313" key="2">
    <source>
        <dbReference type="Proteomes" id="UP000094025"/>
    </source>
</evidence>
<dbReference type="Proteomes" id="UP000094025">
    <property type="component" value="Unassembled WGS sequence"/>
</dbReference>
<evidence type="ECO:0000313" key="1">
    <source>
        <dbReference type="EMBL" id="OAP40146.1"/>
    </source>
</evidence>
<reference evidence="1 2" key="1">
    <citation type="journal article" date="2016" name="Int. J. Syst. Evol. Microbiol.">
        <title>Ensifer glycinis sp. nov., an novel rhizobial species associated with Glycine spp.</title>
        <authorList>
            <person name="Yan H."/>
            <person name="Yan J."/>
            <person name="Sui X.H."/>
            <person name="Wang E.T."/>
            <person name="Chen W.X."/>
            <person name="Zhang X.X."/>
            <person name="Chen W.F."/>
        </authorList>
    </citation>
    <scope>NUCLEOTIDE SEQUENCE [LARGE SCALE GENOMIC DNA]</scope>
    <source>
        <strain evidence="1 2">CCBAU 23380</strain>
    </source>
</reference>
<dbReference type="Pfam" id="PF05402">
    <property type="entry name" value="PqqD"/>
    <property type="match status" value="1"/>
</dbReference>
<dbReference type="OrthoDB" id="7817603at2"/>
<comment type="caution">
    <text evidence="1">The sequence shown here is derived from an EMBL/GenBank/DDBJ whole genome shotgun (WGS) entry which is preliminary data.</text>
</comment>
<dbReference type="STRING" id="1472378.AU381_10780"/>
<dbReference type="Gene3D" id="3.40.50.300">
    <property type="entry name" value="P-loop containing nucleotide triphosphate hydrolases"/>
    <property type="match status" value="1"/>
</dbReference>
<proteinExistence type="predicted"/>
<protein>
    <submittedName>
        <fullName evidence="1">Aldolase</fullName>
    </submittedName>
</protein>
<sequence>MAASVSSHQTRNTGRSPGSLLAEFAAVDFAPQGRLASIRGQNILLSLSRGAVFSLNNTAADIWRLLQEGLTVEAVSDAMVARGVDAQEARNYIEAALQDWERHGLIQPLSPPTPAETYLRQIVAVPGLCAAILYPASIAFPAATAFQHLEVRDMGVDVVFHLVESGERVHLFRDGHWVVSCSRDEIPVVVKGQLMTEVLRCGEYELALHAAALHRNGRTLLLCGNPGSGKTTLALALVHAGFGFAADDVTLLDSAGQAIGLAFAPAVKSGSWPIVREYFPEISKAPVYRRPDRRRVRFLVPDDPLPPVPHPIDWVVLLRRAQDVDPSLQVVAATDILGGLVNGAAAPNQELSSTAFDALCQVLRTANGYCLTYSNLNDAVELLEAACQ</sequence>
<dbReference type="InterPro" id="IPR008792">
    <property type="entry name" value="PQQD"/>
</dbReference>
<organism evidence="1 2">
    <name type="scientific">Sinorhizobium glycinis</name>
    <dbReference type="NCBI Taxonomy" id="1472378"/>
    <lineage>
        <taxon>Bacteria</taxon>
        <taxon>Pseudomonadati</taxon>
        <taxon>Pseudomonadota</taxon>
        <taxon>Alphaproteobacteria</taxon>
        <taxon>Hyphomicrobiales</taxon>
        <taxon>Rhizobiaceae</taxon>
        <taxon>Sinorhizobium/Ensifer group</taxon>
        <taxon>Sinorhizobium</taxon>
    </lineage>
</organism>
<dbReference type="AlphaFoldDB" id="A0A178XY91"/>
<dbReference type="SUPFAM" id="SSF53795">
    <property type="entry name" value="PEP carboxykinase-like"/>
    <property type="match status" value="1"/>
</dbReference>
<accession>A0A178XY91</accession>
<dbReference type="EMBL" id="LPUX01000055">
    <property type="protein sequence ID" value="OAP40146.1"/>
    <property type="molecule type" value="Genomic_DNA"/>
</dbReference>
<dbReference type="InterPro" id="IPR027417">
    <property type="entry name" value="P-loop_NTPase"/>
</dbReference>
<gene>
    <name evidence="1" type="ORF">AU381_10780</name>
</gene>
<dbReference type="Gene3D" id="1.10.10.1150">
    <property type="entry name" value="Coenzyme PQQ synthesis protein D (PqqD)"/>
    <property type="match status" value="1"/>
</dbReference>